<dbReference type="Gene3D" id="1.20.80.10">
    <property type="match status" value="1"/>
</dbReference>
<accession>A0ABN9V5W1</accession>
<feature type="non-terminal residue" evidence="5">
    <location>
        <position position="241"/>
    </location>
</feature>
<dbReference type="InterPro" id="IPR000582">
    <property type="entry name" value="Acyl-CoA-binding_protein"/>
</dbReference>
<organism evidence="5 6">
    <name type="scientific">Prorocentrum cordatum</name>
    <dbReference type="NCBI Taxonomy" id="2364126"/>
    <lineage>
        <taxon>Eukaryota</taxon>
        <taxon>Sar</taxon>
        <taxon>Alveolata</taxon>
        <taxon>Dinophyceae</taxon>
        <taxon>Prorocentrales</taxon>
        <taxon>Prorocentraceae</taxon>
        <taxon>Prorocentrum</taxon>
    </lineage>
</organism>
<keyword evidence="3" id="KW-0472">Membrane</keyword>
<protein>
    <recommendedName>
        <fullName evidence="4">ACB domain-containing protein</fullName>
    </recommendedName>
</protein>
<evidence type="ECO:0000256" key="3">
    <source>
        <dbReference type="SAM" id="Phobius"/>
    </source>
</evidence>
<dbReference type="PANTHER" id="PTHR23310:SF62">
    <property type="entry name" value="ACYL-COA BINDING PROTEIN 1, ISOFORM A"/>
    <property type="match status" value="1"/>
</dbReference>
<name>A0ABN9V5W1_9DINO</name>
<comment type="similarity">
    <text evidence="1">Belongs to the ACBP family.</text>
</comment>
<evidence type="ECO:0000313" key="6">
    <source>
        <dbReference type="Proteomes" id="UP001189429"/>
    </source>
</evidence>
<sequence>MQDKRASQLAAQHAAIAEAAANAQTAAPVQAAKSDGDRFEEAQREAVRKLKDSTPLDVKFLLYGYYMQATEGDVKGVRPSLIAPRDRAKWDAWNACKAMTREEAINKYVKCVDLIAQAPRCPSWKALVAVAGFAAGRPGPAALCGMPAAHISAGALAALRDNILRQGEVLFLCALMTVLTIFLAIVGAVSTSHIHHLAAAIGVLLVLLPSFHLLLRPEIAKVNSFFVLQAALNLSIGGATF</sequence>
<dbReference type="PROSITE" id="PS51228">
    <property type="entry name" value="ACB_2"/>
    <property type="match status" value="1"/>
</dbReference>
<dbReference type="Pfam" id="PF00887">
    <property type="entry name" value="ACBP"/>
    <property type="match status" value="1"/>
</dbReference>
<keyword evidence="2" id="KW-0446">Lipid-binding</keyword>
<keyword evidence="6" id="KW-1185">Reference proteome</keyword>
<evidence type="ECO:0000256" key="1">
    <source>
        <dbReference type="ARBA" id="ARBA00005567"/>
    </source>
</evidence>
<dbReference type="PRINTS" id="PR00689">
    <property type="entry name" value="ACOABINDINGP"/>
</dbReference>
<keyword evidence="3" id="KW-0812">Transmembrane</keyword>
<feature type="transmembrane region" description="Helical" evidence="3">
    <location>
        <begin position="169"/>
        <end position="188"/>
    </location>
</feature>
<dbReference type="SUPFAM" id="SSF47027">
    <property type="entry name" value="Acyl-CoA binding protein"/>
    <property type="match status" value="1"/>
</dbReference>
<evidence type="ECO:0000256" key="2">
    <source>
        <dbReference type="ARBA" id="ARBA00023121"/>
    </source>
</evidence>
<dbReference type="Proteomes" id="UP001189429">
    <property type="component" value="Unassembled WGS sequence"/>
</dbReference>
<evidence type="ECO:0000259" key="4">
    <source>
        <dbReference type="PROSITE" id="PS51228"/>
    </source>
</evidence>
<proteinExistence type="inferred from homology"/>
<feature type="transmembrane region" description="Helical" evidence="3">
    <location>
        <begin position="194"/>
        <end position="215"/>
    </location>
</feature>
<comment type="caution">
    <text evidence="5">The sequence shown here is derived from an EMBL/GenBank/DDBJ whole genome shotgun (WGS) entry which is preliminary data.</text>
</comment>
<reference evidence="5" key="1">
    <citation type="submission" date="2023-10" db="EMBL/GenBank/DDBJ databases">
        <authorList>
            <person name="Chen Y."/>
            <person name="Shah S."/>
            <person name="Dougan E. K."/>
            <person name="Thang M."/>
            <person name="Chan C."/>
        </authorList>
    </citation>
    <scope>NUCLEOTIDE SEQUENCE [LARGE SCALE GENOMIC DNA]</scope>
</reference>
<evidence type="ECO:0000313" key="5">
    <source>
        <dbReference type="EMBL" id="CAK0867937.1"/>
    </source>
</evidence>
<dbReference type="EMBL" id="CAUYUJ010016695">
    <property type="protein sequence ID" value="CAK0867937.1"/>
    <property type="molecule type" value="Genomic_DNA"/>
</dbReference>
<dbReference type="InterPro" id="IPR035984">
    <property type="entry name" value="Acyl-CoA-binding_sf"/>
</dbReference>
<keyword evidence="3" id="KW-1133">Transmembrane helix</keyword>
<dbReference type="InterPro" id="IPR014352">
    <property type="entry name" value="FERM/acyl-CoA-bd_prot_sf"/>
</dbReference>
<feature type="domain" description="ACB" evidence="4">
    <location>
        <begin position="35"/>
        <end position="126"/>
    </location>
</feature>
<gene>
    <name evidence="5" type="ORF">PCOR1329_LOCUS54751</name>
</gene>
<dbReference type="PANTHER" id="PTHR23310">
    <property type="entry name" value="ACYL-COA-BINDING PROTEIN, ACBP"/>
    <property type="match status" value="1"/>
</dbReference>